<comment type="caution">
    <text evidence="3">The sequence shown here is derived from an EMBL/GenBank/DDBJ whole genome shotgun (WGS) entry which is preliminary data.</text>
</comment>
<protein>
    <recommendedName>
        <fullName evidence="2">C2H2-type domain-containing protein</fullName>
    </recommendedName>
</protein>
<keyword evidence="4" id="KW-1185">Reference proteome</keyword>
<dbReference type="InterPro" id="IPR052797">
    <property type="entry name" value="RegFact_GeneExpr_CellDeath"/>
</dbReference>
<gene>
    <name evidence="3" type="ORF">CYNAS_LOCUS14994</name>
</gene>
<name>A0AA36H3B8_CYLNA</name>
<evidence type="ECO:0000259" key="2">
    <source>
        <dbReference type="PROSITE" id="PS00028"/>
    </source>
</evidence>
<dbReference type="EMBL" id="CATQJL010000305">
    <property type="protein sequence ID" value="CAJ0603011.1"/>
    <property type="molecule type" value="Genomic_DNA"/>
</dbReference>
<sequence length="1013" mass="115509">MSQNRPHINHQRGYLSTILTCRVVDGLCQLRISATIAGESEHNTDSCQRRSNAEQVPKTHIGGKRFEPFLDTAITTCISSCILASDHAPFDSTITMSDDCSSSSNRKAQEKEDVRLTHSVNNYMESNNTVISKPRHVFFFYSVVIVVRFYPTPPHYSTSHSEVMAMQCAPTGIALRAICSWILETHAFSRKLSNIISATSQRFSCRCAKRYLSTLATRPQDQRSHEMLKELPLKTLGNRFARGGPWPLSDLYKHLRNRHLLSEEEIHEVQAAVKKAIYGPGKKCNVCERIYFSERGLRRHIQRDHGGTLTTNEPHAAPNLTCFCKMKLCSQEDFAYHCQEAHEGPQFVIINETFAPFAAFEEWLESKEIETHSKLVRRNIRKSSKGHTYVYKCHHSGGNNSENNPEEEKRRYRQRKRVVKDCPCFVKAQLNGGGGVETVAFFGHYGHEVNVASLPIRQEDELVVKQMIEAGVPAHTIVTKLRRKYWKEIEDPQKQSRLCYLTTRDVANIAERHGSIAGRSNVCDRVSVRNLLQDNEDVAAVNLTETTELSGDGFLLAFITRLGKVYLEEFGRRGIILDDTFNVSRYAFRLATLVVSDDAGNGYPCGHLISFRMSSNEVAVLFNLVKKCIPDFDTKYVMTDDTSVFFNAYTICFPNSTAQKVLCAFHMTQIFQRKHRELLTELEAYSAQDSFCDLLFEVNPSIFENKFATYLSWLESIQANEMIEAESWHNKLKHVLLHSKQNNRLDTVVYTLIEYAHDRHLQLKAKSVRGASDLSWRRKQNVRMHKIALSFYKGKDAVIQESPDRYAVRGPREGIFHTVMIEDSCSCSKDMNSHCERCGCCSYRIHCDCSHTHSGVTCVHGHAVMTFGVRAVQRHNLACDTESAAETTSRTPLSSIENSFDTSQAHPDTSYTLPATIIERDRIREALHEAEGLQNQIGEMIKSYAKNERLDLLQEISEVMRNGIRQLPLETLENRFARRQEMQTTGAGPTPVRIQSYKSRFQLKLEKKKQEKH</sequence>
<feature type="domain" description="C2H2-type" evidence="2">
    <location>
        <begin position="284"/>
        <end position="305"/>
    </location>
</feature>
<dbReference type="PANTHER" id="PTHR33936">
    <property type="entry name" value="PROTEIN CBG17840"/>
    <property type="match status" value="1"/>
</dbReference>
<dbReference type="InterPro" id="IPR013087">
    <property type="entry name" value="Znf_C2H2_type"/>
</dbReference>
<proteinExistence type="predicted"/>
<accession>A0AA36H3B8</accession>
<evidence type="ECO:0000313" key="3">
    <source>
        <dbReference type="EMBL" id="CAJ0603011.1"/>
    </source>
</evidence>
<dbReference type="PROSITE" id="PS00028">
    <property type="entry name" value="ZINC_FINGER_C2H2_1"/>
    <property type="match status" value="1"/>
</dbReference>
<evidence type="ECO:0000256" key="1">
    <source>
        <dbReference type="SAM" id="MobiDB-lite"/>
    </source>
</evidence>
<dbReference type="Proteomes" id="UP001176961">
    <property type="component" value="Unassembled WGS sequence"/>
</dbReference>
<dbReference type="AlphaFoldDB" id="A0AA36H3B8"/>
<feature type="region of interest" description="Disordered" evidence="1">
    <location>
        <begin position="393"/>
        <end position="412"/>
    </location>
</feature>
<dbReference type="PANTHER" id="PTHR33936:SF25">
    <property type="entry name" value="C2H2-TYPE DOMAIN-CONTAINING PROTEIN"/>
    <property type="match status" value="1"/>
</dbReference>
<feature type="region of interest" description="Disordered" evidence="1">
    <location>
        <begin position="888"/>
        <end position="908"/>
    </location>
</feature>
<evidence type="ECO:0000313" key="4">
    <source>
        <dbReference type="Proteomes" id="UP001176961"/>
    </source>
</evidence>
<reference evidence="3" key="1">
    <citation type="submission" date="2023-07" db="EMBL/GenBank/DDBJ databases">
        <authorList>
            <consortium name="CYATHOMIX"/>
        </authorList>
    </citation>
    <scope>NUCLEOTIDE SEQUENCE</scope>
    <source>
        <strain evidence="3">N/A</strain>
    </source>
</reference>
<organism evidence="3 4">
    <name type="scientific">Cylicocyclus nassatus</name>
    <name type="common">Nematode worm</name>
    <dbReference type="NCBI Taxonomy" id="53992"/>
    <lineage>
        <taxon>Eukaryota</taxon>
        <taxon>Metazoa</taxon>
        <taxon>Ecdysozoa</taxon>
        <taxon>Nematoda</taxon>
        <taxon>Chromadorea</taxon>
        <taxon>Rhabditida</taxon>
        <taxon>Rhabditina</taxon>
        <taxon>Rhabditomorpha</taxon>
        <taxon>Strongyloidea</taxon>
        <taxon>Strongylidae</taxon>
        <taxon>Cylicocyclus</taxon>
    </lineage>
</organism>